<dbReference type="GO" id="GO:0006281">
    <property type="term" value="P:DNA repair"/>
    <property type="evidence" value="ECO:0007669"/>
    <property type="project" value="UniProtKB-KW"/>
</dbReference>
<keyword evidence="1" id="KW-0378">Hydrolase</keyword>
<feature type="transmembrane region" description="Helical" evidence="2">
    <location>
        <begin position="20"/>
        <end position="38"/>
    </location>
</feature>
<evidence type="ECO:0000313" key="5">
    <source>
        <dbReference type="Proteomes" id="UP000235145"/>
    </source>
</evidence>
<keyword evidence="1" id="KW-0547">Nucleotide-binding</keyword>
<keyword evidence="1" id="KW-0227">DNA damage</keyword>
<comment type="cofactor">
    <cofactor evidence="1">
        <name>Mg(2+)</name>
        <dbReference type="ChEBI" id="CHEBI:18420"/>
    </cofactor>
</comment>
<comment type="catalytic activity">
    <reaction evidence="1">
        <text>ATP + H2O = ADP + phosphate + H(+)</text>
        <dbReference type="Rhea" id="RHEA:13065"/>
        <dbReference type="ChEBI" id="CHEBI:15377"/>
        <dbReference type="ChEBI" id="CHEBI:15378"/>
        <dbReference type="ChEBI" id="CHEBI:30616"/>
        <dbReference type="ChEBI" id="CHEBI:43474"/>
        <dbReference type="ChEBI" id="CHEBI:456216"/>
        <dbReference type="EC" id="5.6.2.3"/>
    </reaction>
</comment>
<dbReference type="EC" id="5.6.2.3" evidence="1"/>
<protein>
    <recommendedName>
        <fullName evidence="1">ATP-dependent DNA helicase</fullName>
        <ecNumber evidence="1">5.6.2.3</ecNumber>
    </recommendedName>
</protein>
<dbReference type="GO" id="GO:0000723">
    <property type="term" value="P:telomere maintenance"/>
    <property type="evidence" value="ECO:0007669"/>
    <property type="project" value="InterPro"/>
</dbReference>
<keyword evidence="1" id="KW-0347">Helicase</keyword>
<sequence length="412" mass="47834">MGITTFIFMHKKKGNNRKNITTVIKLVSFTIVVIFPYVRHVGDFLGMTFIIEHRLSKDCRFILNTNSLLSLKHTNKLLKLFLNPLSLLLHLRPGRNVPNMMQMHGNYHMLNSQLNILKLKLDAIFNLTLSYIEKSLLSCGVSLKQIPNMPFPGHRYIQESYNMLIQDELNCDPPILEVEHEDLHSKLNVKQKNNWKYIYLEDLVCCYLIQSGIVALLLSGGRTTHSRFNISINLNKDSFCSIVPDDNLTTLLNKVRLIIWDEALMMHRHCFEAFDMTLRDIIRSSDMHKLFGGKTITSLHSSRLWHECIILRLTINMRLQVGSPTNDLDETKTFVEWILKISECNIGGPNDGESQVEFSEDIIVRFIGDHIHSIVSIIYLYFENHIDDPSYFKIKLFWSLQMKMLMLSMTTN</sequence>
<reference evidence="4 5" key="1">
    <citation type="journal article" date="2017" name="Nat. Commun.">
        <title>Genome assembly with in vitro proximity ligation data and whole-genome triplication in lettuce.</title>
        <authorList>
            <person name="Reyes-Chin-Wo S."/>
            <person name="Wang Z."/>
            <person name="Yang X."/>
            <person name="Kozik A."/>
            <person name="Arikit S."/>
            <person name="Song C."/>
            <person name="Xia L."/>
            <person name="Froenicke L."/>
            <person name="Lavelle D.O."/>
            <person name="Truco M.J."/>
            <person name="Xia R."/>
            <person name="Zhu S."/>
            <person name="Xu C."/>
            <person name="Xu H."/>
            <person name="Xu X."/>
            <person name="Cox K."/>
            <person name="Korf I."/>
            <person name="Meyers B.C."/>
            <person name="Michelmore R.W."/>
        </authorList>
    </citation>
    <scope>NUCLEOTIDE SEQUENCE [LARGE SCALE GENOMIC DNA]</scope>
    <source>
        <strain evidence="5">cv. Salinas</strain>
        <tissue evidence="4">Seedlings</tissue>
    </source>
</reference>
<gene>
    <name evidence="4" type="ORF">LSAT_V11C900480510</name>
</gene>
<dbReference type="Gene3D" id="3.40.50.300">
    <property type="entry name" value="P-loop containing nucleotide triphosphate hydrolases"/>
    <property type="match status" value="1"/>
</dbReference>
<organism evidence="4 5">
    <name type="scientific">Lactuca sativa</name>
    <name type="common">Garden lettuce</name>
    <dbReference type="NCBI Taxonomy" id="4236"/>
    <lineage>
        <taxon>Eukaryota</taxon>
        <taxon>Viridiplantae</taxon>
        <taxon>Streptophyta</taxon>
        <taxon>Embryophyta</taxon>
        <taxon>Tracheophyta</taxon>
        <taxon>Spermatophyta</taxon>
        <taxon>Magnoliopsida</taxon>
        <taxon>eudicotyledons</taxon>
        <taxon>Gunneridae</taxon>
        <taxon>Pentapetalae</taxon>
        <taxon>asterids</taxon>
        <taxon>campanulids</taxon>
        <taxon>Asterales</taxon>
        <taxon>Asteraceae</taxon>
        <taxon>Cichorioideae</taxon>
        <taxon>Cichorieae</taxon>
        <taxon>Lactucinae</taxon>
        <taxon>Lactuca</taxon>
    </lineage>
</organism>
<dbReference type="EMBL" id="NBSK02000009">
    <property type="protein sequence ID" value="KAJ0186500.1"/>
    <property type="molecule type" value="Genomic_DNA"/>
</dbReference>
<dbReference type="GO" id="GO:0006310">
    <property type="term" value="P:DNA recombination"/>
    <property type="evidence" value="ECO:0007669"/>
    <property type="project" value="UniProtKB-KW"/>
</dbReference>
<dbReference type="Pfam" id="PF05970">
    <property type="entry name" value="PIF1"/>
    <property type="match status" value="2"/>
</dbReference>
<comment type="similarity">
    <text evidence="1">Belongs to the helicase family.</text>
</comment>
<proteinExistence type="inferred from homology"/>
<evidence type="ECO:0000259" key="3">
    <source>
        <dbReference type="Pfam" id="PF05970"/>
    </source>
</evidence>
<dbReference type="PANTHER" id="PTHR10492:SF97">
    <property type="entry name" value="ATP-DEPENDENT DNA HELICASE"/>
    <property type="match status" value="1"/>
</dbReference>
<comment type="caution">
    <text evidence="4">The sequence shown here is derived from an EMBL/GenBank/DDBJ whole genome shotgun (WGS) entry which is preliminary data.</text>
</comment>
<feature type="domain" description="DNA helicase Pif1-like DEAD-box helicase" evidence="3">
    <location>
        <begin position="209"/>
        <end position="296"/>
    </location>
</feature>
<keyword evidence="1" id="KW-0233">DNA recombination</keyword>
<keyword evidence="2" id="KW-1133">Transmembrane helix</keyword>
<keyword evidence="2" id="KW-0812">Transmembrane</keyword>
<feature type="domain" description="DNA helicase Pif1-like DEAD-box helicase" evidence="3">
    <location>
        <begin position="298"/>
        <end position="347"/>
    </location>
</feature>
<evidence type="ECO:0000256" key="2">
    <source>
        <dbReference type="SAM" id="Phobius"/>
    </source>
</evidence>
<dbReference type="GO" id="GO:0005524">
    <property type="term" value="F:ATP binding"/>
    <property type="evidence" value="ECO:0007669"/>
    <property type="project" value="UniProtKB-KW"/>
</dbReference>
<name>A0A9R1UFM5_LACSA</name>
<evidence type="ECO:0000256" key="1">
    <source>
        <dbReference type="RuleBase" id="RU363044"/>
    </source>
</evidence>
<dbReference type="PANTHER" id="PTHR10492">
    <property type="match status" value="1"/>
</dbReference>
<keyword evidence="5" id="KW-1185">Reference proteome</keyword>
<dbReference type="GO" id="GO:0043139">
    <property type="term" value="F:5'-3' DNA helicase activity"/>
    <property type="evidence" value="ECO:0007669"/>
    <property type="project" value="UniProtKB-EC"/>
</dbReference>
<evidence type="ECO:0000313" key="4">
    <source>
        <dbReference type="EMBL" id="KAJ0186500.1"/>
    </source>
</evidence>
<dbReference type="Proteomes" id="UP000235145">
    <property type="component" value="Unassembled WGS sequence"/>
</dbReference>
<dbReference type="AlphaFoldDB" id="A0A9R1UFM5"/>
<dbReference type="GO" id="GO:0016787">
    <property type="term" value="F:hydrolase activity"/>
    <property type="evidence" value="ECO:0007669"/>
    <property type="project" value="UniProtKB-KW"/>
</dbReference>
<dbReference type="InterPro" id="IPR010285">
    <property type="entry name" value="DNA_helicase_pif1-like_DEAD"/>
</dbReference>
<keyword evidence="1" id="KW-0234">DNA repair</keyword>
<dbReference type="InterPro" id="IPR027417">
    <property type="entry name" value="P-loop_NTPase"/>
</dbReference>
<keyword evidence="2" id="KW-0472">Membrane</keyword>
<keyword evidence="1" id="KW-0067">ATP-binding</keyword>
<accession>A0A9R1UFM5</accession>